<dbReference type="KEGG" id="maer:DAI18_13320"/>
<evidence type="ECO:0000313" key="4">
    <source>
        <dbReference type="Proteomes" id="UP000244173"/>
    </source>
</evidence>
<feature type="transmembrane region" description="Helical" evidence="1">
    <location>
        <begin position="350"/>
        <end position="371"/>
    </location>
</feature>
<dbReference type="AlphaFoldDB" id="A0A2S0PBZ8"/>
<protein>
    <submittedName>
        <fullName evidence="3">DUF418 domain-containing protein</fullName>
    </submittedName>
</protein>
<dbReference type="Proteomes" id="UP000244173">
    <property type="component" value="Chromosome"/>
</dbReference>
<keyword evidence="4" id="KW-1185">Reference proteome</keyword>
<sequence>MRHDANTFPPPRLAEVDALRGFALLGILVVNIGVFASSYYGSGMPDPVFDRPLDRAVQLAVALLFETKFYLLFSFLFGYSFTLQIDSAQRAGRAFVPRFCRRLAGLALLGLLHALLLYVGDILLLYALLGLLLLAWRNWTPAGAVRFGVACIIVSGLVWGALGGLMLVFGDGVDPALVQQQAGQALAAYRGTPATIIAWRWQDLTGVVWPGLVLLQAPGTLAMFLFGLAAGRRRLLADGARQVPAGRLVAIGLPLGLAGAVVYAYAAVFYRASALGVLGMAVGLLSAPLLTGAYVGLALRGFRSAAGGALAAALAPAGRMALSNYLLQSLVCALLFTGYGLGLIGRLAPWQTLLIALALFAIQLRVSAWWLTRHGYGPAEWLLRAVTHAAWPRWRRD</sequence>
<dbReference type="InterPro" id="IPR007349">
    <property type="entry name" value="DUF418"/>
</dbReference>
<dbReference type="Pfam" id="PF04235">
    <property type="entry name" value="DUF418"/>
    <property type="match status" value="1"/>
</dbReference>
<dbReference type="InterPro" id="IPR052529">
    <property type="entry name" value="Bact_Transport_Assoc"/>
</dbReference>
<keyword evidence="1" id="KW-0812">Transmembrane</keyword>
<keyword evidence="1" id="KW-1133">Transmembrane helix</keyword>
<feature type="transmembrane region" description="Helical" evidence="1">
    <location>
        <begin position="147"/>
        <end position="170"/>
    </location>
</feature>
<feature type="transmembrane region" description="Helical" evidence="1">
    <location>
        <begin position="60"/>
        <end position="82"/>
    </location>
</feature>
<evidence type="ECO:0000259" key="2">
    <source>
        <dbReference type="Pfam" id="PF04235"/>
    </source>
</evidence>
<feature type="transmembrane region" description="Helical" evidence="1">
    <location>
        <begin position="325"/>
        <end position="344"/>
    </location>
</feature>
<reference evidence="3 4" key="1">
    <citation type="submission" date="2018-04" db="EMBL/GenBank/DDBJ databases">
        <title>Denitrifier Microvirgula.</title>
        <authorList>
            <person name="Anderson E."/>
            <person name="Jang J."/>
            <person name="Ishii S."/>
        </authorList>
    </citation>
    <scope>NUCLEOTIDE SEQUENCE [LARGE SCALE GENOMIC DNA]</scope>
    <source>
        <strain evidence="3 4">BE2.4</strain>
    </source>
</reference>
<feature type="transmembrane region" description="Helical" evidence="1">
    <location>
        <begin position="274"/>
        <end position="297"/>
    </location>
</feature>
<feature type="transmembrane region" description="Helical" evidence="1">
    <location>
        <begin position="103"/>
        <end position="135"/>
    </location>
</feature>
<gene>
    <name evidence="3" type="ORF">DAI18_13320</name>
</gene>
<feature type="transmembrane region" description="Helical" evidence="1">
    <location>
        <begin position="248"/>
        <end position="268"/>
    </location>
</feature>
<evidence type="ECO:0000313" key="3">
    <source>
        <dbReference type="EMBL" id="AVY94910.1"/>
    </source>
</evidence>
<feature type="domain" description="DUF418" evidence="2">
    <location>
        <begin position="230"/>
        <end position="388"/>
    </location>
</feature>
<name>A0A2S0PBZ8_9NEIS</name>
<dbReference type="OrthoDB" id="9807744at2"/>
<organism evidence="3 4">
    <name type="scientific">Microvirgula aerodenitrificans</name>
    <dbReference type="NCBI Taxonomy" id="57480"/>
    <lineage>
        <taxon>Bacteria</taxon>
        <taxon>Pseudomonadati</taxon>
        <taxon>Pseudomonadota</taxon>
        <taxon>Betaproteobacteria</taxon>
        <taxon>Neisseriales</taxon>
        <taxon>Aquaspirillaceae</taxon>
        <taxon>Microvirgula</taxon>
    </lineage>
</organism>
<evidence type="ECO:0000256" key="1">
    <source>
        <dbReference type="SAM" id="Phobius"/>
    </source>
</evidence>
<feature type="transmembrane region" description="Helical" evidence="1">
    <location>
        <begin position="21"/>
        <end position="40"/>
    </location>
</feature>
<accession>A0A2S0PBZ8</accession>
<dbReference type="STRING" id="1122240.GCA_000620105_01620"/>
<dbReference type="EMBL" id="CP028519">
    <property type="protein sequence ID" value="AVY94910.1"/>
    <property type="molecule type" value="Genomic_DNA"/>
</dbReference>
<proteinExistence type="predicted"/>
<keyword evidence="1" id="KW-0472">Membrane</keyword>
<dbReference type="PANTHER" id="PTHR30590:SF2">
    <property type="entry name" value="INNER MEMBRANE PROTEIN"/>
    <property type="match status" value="1"/>
</dbReference>
<dbReference type="PANTHER" id="PTHR30590">
    <property type="entry name" value="INNER MEMBRANE PROTEIN"/>
    <property type="match status" value="1"/>
</dbReference>
<feature type="transmembrane region" description="Helical" evidence="1">
    <location>
        <begin position="207"/>
        <end position="228"/>
    </location>
</feature>